<dbReference type="GO" id="GO:0007062">
    <property type="term" value="P:sister chromatid cohesion"/>
    <property type="evidence" value="ECO:0007669"/>
    <property type="project" value="UniProtKB-ARBA"/>
</dbReference>
<feature type="compositionally biased region" description="Polar residues" evidence="1">
    <location>
        <begin position="868"/>
        <end position="889"/>
    </location>
</feature>
<feature type="region of interest" description="Disordered" evidence="1">
    <location>
        <begin position="491"/>
        <end position="537"/>
    </location>
</feature>
<evidence type="ECO:0000313" key="4">
    <source>
        <dbReference type="Proteomes" id="UP000232323"/>
    </source>
</evidence>
<feature type="compositionally biased region" description="Polar residues" evidence="1">
    <location>
        <begin position="1458"/>
        <end position="1494"/>
    </location>
</feature>
<feature type="compositionally biased region" description="Acidic residues" evidence="1">
    <location>
        <begin position="28"/>
        <end position="41"/>
    </location>
</feature>
<dbReference type="Pfam" id="PF24571">
    <property type="entry name" value="HEAT_SCC3-SA"/>
    <property type="match status" value="1"/>
</dbReference>
<dbReference type="STRING" id="1157962.A0A250XGT8"/>
<dbReference type="InterPro" id="IPR013721">
    <property type="entry name" value="STAG"/>
</dbReference>
<sequence>MEERRSSRLSLRRHQHGIKSMKDHSESGEEDNEPASEDSGADEIKEQEENHEKGTDRRDRRSNDSGRKKARMQSAGMKIQKPPSSTTEAAQHLPPKKQQHGNLGSSRQSTSLSLVDVLGKHPGSISKTATEWLQEFRDHKLEAVAKLMSLVAKVAGYEEDITIEDVEDGDVDDLVKKMAAYVIKNMCIQPLNDKRLKAFGASYQAWWSLVVSELYSAGLLLDDLLVERLSALLISLSCSSIQQFRLAATLTASHVMSGWVTAQRLAVQDVTQTQFQLDAEQKKKPQSKNLVDGLKKQLDQQHRRANSLEATAKSLITTIFAVRFRDIIGEVRAIVIQSIAEWIKIAPEIYLSDSHLKYMGWALSDKDGSVRLQAVTGIHALFQQPNNISSLQDFKSRFEVRMKEMMWDIEENVTIAALGLLTQLVSADQVDKAAVRQDAYRLLAYPSLAIRNAASKLVACLLIDEAEQASKVLEAMEAAGPDAAAATVAAASPDAATLTGRRKPRRASGLSAPGHKNNPDGGSAPVGSPTAQGGLLTGVGDKAQQQQARVLRQQLYSLLELMIQLQKGDPVGTAEPSSGVNSASSPTAPAAPLSGGMQVNPKSPYGVNHSATSTVANLPPLDKDIVLMLIEALHMGLPVLKHVPTIRAALLDDEVLERYGGCSSVHLAQMLYEAVSRADYSTYIDTKGAAAAARKKAAKVQSGRNSRNEDCSSASVDLHSLRSSLQDASLDLMTHLPGLLAKHQAEGAVVEMLVGVIPKLNLDVFSMREEEHGFGALLQHVAEQMLRHADNDEVVNQVVNTLHHCSHMAPGDIKPVAQLALSEAVSRSAASLISAAKAVHAMDDCDLAEEVMELEMLEESKETKKAQHSASNVQGAAAGTASTAHPGGSNSAAASTVVECLYRLKSALARVSTLLLRGGESLSNNVNVYEALSYLLEDGCTASRQLGPTIMSQVLLAMQLMLMYNTIKIHGDRNQQKPPRTDKTQLDELRKHALAFMGQVNTLITHLLESSADVDAHNSRAAVGRPSTSSSAAAAGDEQGGSLLITAEERIRRQKQAQNLRLGNALLKCIVDCNILFTGDVWKGSAVEHAFTDNASDEAIRQMWTLCLHQLQHYQNTQERDDSAFTQNQNRNQGVRTGVIITLGIVSRLLCIPACLSLRHFRWLAAHLASQMVNYGPEAEESIRDTLRRCRSIRPSVMAEVYVGAMKLGYSPVIGALLEVPEAATATEPASGAPTLLSSTLFQFSSLCKKLAAMYIGHNLHREELLRMVRACINYSLEEHESRLYFLAWGLVHFTEKLPQEDCQALVAEVEDAMEGMAELYDLESEEWLPLQQYMAALKERTLNAKVNARGALKGAVRAGRRTATVRDENPAEAVPHAAVATAAAAVAPAGSRPRRISFAAPEGAAGVGDDVTRIGMEEKQQQELSSDHEALRMKQQQPHHSDAAVSGVDSAGEMNSLRHSPSSGIAGGSSNERTSEGQMPSSNNDNREGSTAVQPAALEDDDGITDNNNDEDDDVDLRHDDLMSTGRGQNLATSRPHLLLAGRASATSAAAAAAHHHREQASLLLEDDELYDEVPLLPSVYHHQAANAAASQLDGNTAGGVGSPDYESDGGDYGKCMSSVMSDVQEGSQMTAGVQEPPPRAKRNKRI</sequence>
<feature type="region of interest" description="Disordered" evidence="1">
    <location>
        <begin position="570"/>
        <end position="597"/>
    </location>
</feature>
<evidence type="ECO:0000256" key="1">
    <source>
        <dbReference type="SAM" id="MobiDB-lite"/>
    </source>
</evidence>
<proteinExistence type="predicted"/>
<feature type="compositionally biased region" description="Basic and acidic residues" evidence="1">
    <location>
        <begin position="1420"/>
        <end position="1433"/>
    </location>
</feature>
<feature type="domain" description="SCD" evidence="2">
    <location>
        <begin position="320"/>
        <end position="405"/>
    </location>
</feature>
<dbReference type="OrthoDB" id="498590at2759"/>
<dbReference type="InterPro" id="IPR056396">
    <property type="entry name" value="HEAT_SCC3-SA"/>
</dbReference>
<dbReference type="PANTHER" id="PTHR11199:SF0">
    <property type="entry name" value="LD34181P-RELATED"/>
    <property type="match status" value="1"/>
</dbReference>
<feature type="compositionally biased region" description="Basic and acidic residues" evidence="1">
    <location>
        <begin position="42"/>
        <end position="67"/>
    </location>
</feature>
<dbReference type="PANTHER" id="PTHR11199">
    <property type="entry name" value="STROMAL ANTIGEN"/>
    <property type="match status" value="1"/>
</dbReference>
<dbReference type="InterPro" id="IPR039662">
    <property type="entry name" value="Cohesin_Scc3/SA"/>
</dbReference>
<dbReference type="PROSITE" id="PS51425">
    <property type="entry name" value="SCD"/>
    <property type="match status" value="1"/>
</dbReference>
<keyword evidence="4" id="KW-1185">Reference proteome</keyword>
<gene>
    <name evidence="3" type="ORF">CEUSTIGMA_g9717.t1</name>
</gene>
<evidence type="ECO:0000259" key="2">
    <source>
        <dbReference type="PROSITE" id="PS51425"/>
    </source>
</evidence>
<dbReference type="GO" id="GO:0005634">
    <property type="term" value="C:nucleus"/>
    <property type="evidence" value="ECO:0007669"/>
    <property type="project" value="TreeGrafter"/>
</dbReference>
<evidence type="ECO:0000313" key="3">
    <source>
        <dbReference type="EMBL" id="GAX82288.1"/>
    </source>
</evidence>
<dbReference type="Proteomes" id="UP000232323">
    <property type="component" value="Unassembled WGS sequence"/>
</dbReference>
<feature type="compositionally biased region" description="Polar residues" evidence="1">
    <location>
        <begin position="100"/>
        <end position="109"/>
    </location>
</feature>
<dbReference type="SUPFAM" id="SSF48371">
    <property type="entry name" value="ARM repeat"/>
    <property type="match status" value="1"/>
</dbReference>
<protein>
    <recommendedName>
        <fullName evidence="2">SCD domain-containing protein</fullName>
    </recommendedName>
</protein>
<dbReference type="InterPro" id="IPR020839">
    <property type="entry name" value="SCD"/>
</dbReference>
<feature type="compositionally biased region" description="Polar residues" evidence="1">
    <location>
        <begin position="1620"/>
        <end position="1633"/>
    </location>
</feature>
<reference evidence="3 4" key="1">
    <citation type="submission" date="2017-08" db="EMBL/GenBank/DDBJ databases">
        <title>Acidophilic green algal genome provides insights into adaptation to an acidic environment.</title>
        <authorList>
            <person name="Hirooka S."/>
            <person name="Hirose Y."/>
            <person name="Kanesaki Y."/>
            <person name="Higuchi S."/>
            <person name="Fujiwara T."/>
            <person name="Onuma R."/>
            <person name="Era A."/>
            <person name="Ohbayashi R."/>
            <person name="Uzuka A."/>
            <person name="Nozaki H."/>
            <person name="Yoshikawa H."/>
            <person name="Miyagishima S.Y."/>
        </authorList>
    </citation>
    <scope>NUCLEOTIDE SEQUENCE [LARGE SCALE GENOMIC DNA]</scope>
    <source>
        <strain evidence="3 4">NIES-2499</strain>
    </source>
</reference>
<comment type="caution">
    <text evidence="3">The sequence shown here is derived from an EMBL/GenBank/DDBJ whole genome shotgun (WGS) entry which is preliminary data.</text>
</comment>
<accession>A0A250XGT8</accession>
<dbReference type="GO" id="GO:0008278">
    <property type="term" value="C:cohesin complex"/>
    <property type="evidence" value="ECO:0007669"/>
    <property type="project" value="TreeGrafter"/>
</dbReference>
<dbReference type="GO" id="GO:0003682">
    <property type="term" value="F:chromatin binding"/>
    <property type="evidence" value="ECO:0007669"/>
    <property type="project" value="TreeGrafter"/>
</dbReference>
<feature type="compositionally biased region" description="Acidic residues" evidence="1">
    <location>
        <begin position="1499"/>
        <end position="1516"/>
    </location>
</feature>
<dbReference type="EMBL" id="BEGY01000078">
    <property type="protein sequence ID" value="GAX82288.1"/>
    <property type="molecule type" value="Genomic_DNA"/>
</dbReference>
<dbReference type="GO" id="GO:0000785">
    <property type="term" value="C:chromatin"/>
    <property type="evidence" value="ECO:0007669"/>
    <property type="project" value="TreeGrafter"/>
</dbReference>
<name>A0A250XGT8_9CHLO</name>
<feature type="region of interest" description="Disordered" evidence="1">
    <location>
        <begin position="1"/>
        <end position="109"/>
    </location>
</feature>
<feature type="compositionally biased region" description="Low complexity" evidence="1">
    <location>
        <begin position="582"/>
        <end position="594"/>
    </location>
</feature>
<dbReference type="Pfam" id="PF08514">
    <property type="entry name" value="STAG"/>
    <property type="match status" value="1"/>
</dbReference>
<dbReference type="Pfam" id="PF21581">
    <property type="entry name" value="SCD"/>
    <property type="match status" value="1"/>
</dbReference>
<dbReference type="InterPro" id="IPR016024">
    <property type="entry name" value="ARM-type_fold"/>
</dbReference>
<feature type="region of interest" description="Disordered" evidence="1">
    <location>
        <begin position="858"/>
        <end position="889"/>
    </location>
</feature>
<feature type="region of interest" description="Disordered" evidence="1">
    <location>
        <begin position="1594"/>
        <end position="1648"/>
    </location>
</feature>
<feature type="region of interest" description="Disordered" evidence="1">
    <location>
        <begin position="1420"/>
        <end position="1531"/>
    </location>
</feature>
<feature type="compositionally biased region" description="Basic residues" evidence="1">
    <location>
        <begin position="10"/>
        <end position="19"/>
    </location>
</feature>
<organism evidence="3 4">
    <name type="scientific">Chlamydomonas eustigma</name>
    <dbReference type="NCBI Taxonomy" id="1157962"/>
    <lineage>
        <taxon>Eukaryota</taxon>
        <taxon>Viridiplantae</taxon>
        <taxon>Chlorophyta</taxon>
        <taxon>core chlorophytes</taxon>
        <taxon>Chlorophyceae</taxon>
        <taxon>CS clade</taxon>
        <taxon>Chlamydomonadales</taxon>
        <taxon>Chlamydomonadaceae</taxon>
        <taxon>Chlamydomonas</taxon>
    </lineage>
</organism>